<dbReference type="Proteomes" id="UP000008743">
    <property type="component" value="Unassembled WGS sequence"/>
</dbReference>
<evidence type="ECO:0000313" key="2">
    <source>
        <dbReference type="Proteomes" id="UP000008743"/>
    </source>
</evidence>
<dbReference type="AlphaFoldDB" id="A0A0D2VI98"/>
<sequence length="218" mass="23822">MNRAEVVGEQSIGVCYSAVVGGRLFPRPNGPGFVGTFRGLRRNHAEKPCARQVRLDEQAHRLDHFGLVHVAQMNQHVAVLNQARPGLGQRQAQKVHQPGILPRVVKHRLAWQLRVNLEIKERRTGKHHVKHFAFGQAGRLEGLVHDGEAGLRGHLLARSMGSELGNHGIVTRAQARVWVDSDVAGHASGHGCNQAVAPTSAKVQDARCAKVAHENDAQ</sequence>
<dbReference type="InParanoid" id="A0A0D2VI98"/>
<name>A0A0D2VI98_CAPO3</name>
<proteinExistence type="predicted"/>
<gene>
    <name evidence="1" type="ORF">CAOG_009380</name>
</gene>
<organism evidence="1 2">
    <name type="scientific">Capsaspora owczarzaki (strain ATCC 30864)</name>
    <dbReference type="NCBI Taxonomy" id="595528"/>
    <lineage>
        <taxon>Eukaryota</taxon>
        <taxon>Filasterea</taxon>
        <taxon>Capsaspora</taxon>
    </lineage>
</organism>
<reference evidence="2" key="1">
    <citation type="submission" date="2011-02" db="EMBL/GenBank/DDBJ databases">
        <title>The Genome Sequence of Capsaspora owczarzaki ATCC 30864.</title>
        <authorList>
            <person name="Russ C."/>
            <person name="Cuomo C."/>
            <person name="Burger G."/>
            <person name="Gray M.W."/>
            <person name="Holland P.W.H."/>
            <person name="King N."/>
            <person name="Lang F.B.F."/>
            <person name="Roger A.J."/>
            <person name="Ruiz-Trillo I."/>
            <person name="Young S.K."/>
            <person name="Zeng Q."/>
            <person name="Gargeya S."/>
            <person name="Alvarado L."/>
            <person name="Berlin A."/>
            <person name="Chapman S.B."/>
            <person name="Chen Z."/>
            <person name="Freedman E."/>
            <person name="Gellesch M."/>
            <person name="Goldberg J."/>
            <person name="Griggs A."/>
            <person name="Gujja S."/>
            <person name="Heilman E."/>
            <person name="Heiman D."/>
            <person name="Howarth C."/>
            <person name="Mehta T."/>
            <person name="Neiman D."/>
            <person name="Pearson M."/>
            <person name="Roberts A."/>
            <person name="Saif S."/>
            <person name="Shea T."/>
            <person name="Shenoy N."/>
            <person name="Sisk P."/>
            <person name="Stolte C."/>
            <person name="Sykes S."/>
            <person name="White J."/>
            <person name="Yandava C."/>
            <person name="Haas B."/>
            <person name="Nusbaum C."/>
            <person name="Birren B."/>
        </authorList>
    </citation>
    <scope>NUCLEOTIDE SEQUENCE</scope>
    <source>
        <strain evidence="2">ATCC 30864</strain>
    </source>
</reference>
<dbReference type="EMBL" id="KE346360">
    <property type="protein sequence ID" value="KJE89667.1"/>
    <property type="molecule type" value="Genomic_DNA"/>
</dbReference>
<accession>A0A0D2VI98</accession>
<evidence type="ECO:0000313" key="1">
    <source>
        <dbReference type="EMBL" id="KJE89667.1"/>
    </source>
</evidence>
<keyword evidence="2" id="KW-1185">Reference proteome</keyword>
<protein>
    <submittedName>
        <fullName evidence="1">Uncharacterized protein</fullName>
    </submittedName>
</protein>